<dbReference type="Gene3D" id="3.40.50.360">
    <property type="match status" value="1"/>
</dbReference>
<dbReference type="Proteomes" id="UP001216674">
    <property type="component" value="Unassembled WGS sequence"/>
</dbReference>
<comment type="caution">
    <text evidence="2">The sequence shown here is derived from an EMBL/GenBank/DDBJ whole genome shotgun (WGS) entry which is preliminary data.</text>
</comment>
<dbReference type="InterPro" id="IPR029039">
    <property type="entry name" value="Flavoprotein-like_sf"/>
</dbReference>
<protein>
    <submittedName>
        <fullName evidence="2">NAD(P)H-dependent oxidoreductase</fullName>
    </submittedName>
</protein>
<organism evidence="2 3">
    <name type="scientific">Cupriavidus basilensis</name>
    <dbReference type="NCBI Taxonomy" id="68895"/>
    <lineage>
        <taxon>Bacteria</taxon>
        <taxon>Pseudomonadati</taxon>
        <taxon>Pseudomonadota</taxon>
        <taxon>Betaproteobacteria</taxon>
        <taxon>Burkholderiales</taxon>
        <taxon>Burkholderiaceae</taxon>
        <taxon>Cupriavidus</taxon>
    </lineage>
</organism>
<gene>
    <name evidence="2" type="ORF">P3W85_13650</name>
</gene>
<evidence type="ECO:0000259" key="1">
    <source>
        <dbReference type="Pfam" id="PF03358"/>
    </source>
</evidence>
<dbReference type="PANTHER" id="PTHR30543">
    <property type="entry name" value="CHROMATE REDUCTASE"/>
    <property type="match status" value="1"/>
</dbReference>
<dbReference type="PANTHER" id="PTHR30543:SF21">
    <property type="entry name" value="NAD(P)H-DEPENDENT FMN REDUCTASE LOT6"/>
    <property type="match status" value="1"/>
</dbReference>
<dbReference type="EMBL" id="JARJLM010000234">
    <property type="protein sequence ID" value="MDF3833990.1"/>
    <property type="molecule type" value="Genomic_DNA"/>
</dbReference>
<accession>A0ABT6AMY8</accession>
<dbReference type="SUPFAM" id="SSF52218">
    <property type="entry name" value="Flavoproteins"/>
    <property type="match status" value="1"/>
</dbReference>
<feature type="domain" description="NADPH-dependent FMN reductase-like" evidence="1">
    <location>
        <begin position="1"/>
        <end position="136"/>
    </location>
</feature>
<evidence type="ECO:0000313" key="3">
    <source>
        <dbReference type="Proteomes" id="UP001216674"/>
    </source>
</evidence>
<name>A0ABT6AMY8_9BURK</name>
<proteinExistence type="predicted"/>
<reference evidence="2 3" key="1">
    <citation type="submission" date="2023-03" db="EMBL/GenBank/DDBJ databases">
        <title>Draft assemblies of triclosan tolerant bacteria isolated from returned activated sludge.</title>
        <authorList>
            <person name="Van Hamelsveld S."/>
        </authorList>
    </citation>
    <scope>NUCLEOTIDE SEQUENCE [LARGE SCALE GENOMIC DNA]</scope>
    <source>
        <strain evidence="2 3">GW210010_S58</strain>
    </source>
</reference>
<dbReference type="RefSeq" id="WP_017224601.1">
    <property type="nucleotide sequence ID" value="NZ_JARJLM010000234.1"/>
</dbReference>
<sequence length="185" mass="19329">MKVLALSGSLRAASINSALLRAAARLAPPEVSVTVFTGLGDLPLFNPDLDASYPEPVASLFFQVAQADALLIASPEYAHGVTGTIKNTLDWLVGFEPFANKPVAVLNASPRAYHADAALRETLRTMAAVLIEPASVTLPLLGAKLDEDGMVSSPGVAAAIREALVALYDAVVLHKLASNASFPIR</sequence>
<keyword evidence="3" id="KW-1185">Reference proteome</keyword>
<evidence type="ECO:0000313" key="2">
    <source>
        <dbReference type="EMBL" id="MDF3833990.1"/>
    </source>
</evidence>
<dbReference type="InterPro" id="IPR005025">
    <property type="entry name" value="FMN_Rdtase-like_dom"/>
</dbReference>
<dbReference type="Pfam" id="PF03358">
    <property type="entry name" value="FMN_red"/>
    <property type="match status" value="1"/>
</dbReference>
<dbReference type="InterPro" id="IPR050712">
    <property type="entry name" value="NAD(P)H-dep_reductase"/>
</dbReference>